<dbReference type="SUPFAM" id="SSF51735">
    <property type="entry name" value="NAD(P)-binding Rossmann-fold domains"/>
    <property type="match status" value="1"/>
</dbReference>
<dbReference type="Gene3D" id="3.40.50.720">
    <property type="entry name" value="NAD(P)-binding Rossmann-like Domain"/>
    <property type="match status" value="1"/>
</dbReference>
<dbReference type="RefSeq" id="WP_185027880.1">
    <property type="nucleotide sequence ID" value="NZ_BNBN01000004.1"/>
</dbReference>
<name>A0A7X0HE49_9ACTN</name>
<dbReference type="InterPro" id="IPR051604">
    <property type="entry name" value="Ergot_Alk_Oxidoreductase"/>
</dbReference>
<sequence length="287" mass="30785">MTILVTGATGVVGRQVVGQLTAAGERVRALSRRPEEAELPDGVEVMGGDLDVPAGLAPALRGVDRLYLFPHPATAREVVALARDAGVRRIAVLSAAAVTVGMDTVMHPVVEQAVRESGLEWTFVRPAGFMTNMLQVWAPMVRAERVVRYPYGDDPGDSPVHEADVAAVAVAALREDGHHGKAYTLTGPARVTVREQVAAIGAALGEEVRYEEVTRERAREILHAQGGFAAQSADLLLGFVDYGGGDDTAANDGYEKLMEPWPDLAEALGRPGRTYQEWARDHAADFR</sequence>
<organism evidence="2 3">
    <name type="scientific">Streptomyces candidus</name>
    <dbReference type="NCBI Taxonomy" id="67283"/>
    <lineage>
        <taxon>Bacteria</taxon>
        <taxon>Bacillati</taxon>
        <taxon>Actinomycetota</taxon>
        <taxon>Actinomycetes</taxon>
        <taxon>Kitasatosporales</taxon>
        <taxon>Streptomycetaceae</taxon>
        <taxon>Streptomyces</taxon>
    </lineage>
</organism>
<feature type="domain" description="NAD(P)-binding" evidence="1">
    <location>
        <begin position="7"/>
        <end position="175"/>
    </location>
</feature>
<gene>
    <name evidence="2" type="ORF">HNQ79_001275</name>
</gene>
<proteinExistence type="predicted"/>
<evidence type="ECO:0000313" key="3">
    <source>
        <dbReference type="Proteomes" id="UP000540423"/>
    </source>
</evidence>
<accession>A0A7X0HE49</accession>
<keyword evidence="3" id="KW-1185">Reference proteome</keyword>
<dbReference type="InterPro" id="IPR036291">
    <property type="entry name" value="NAD(P)-bd_dom_sf"/>
</dbReference>
<evidence type="ECO:0000313" key="2">
    <source>
        <dbReference type="EMBL" id="MBB6434824.1"/>
    </source>
</evidence>
<protein>
    <submittedName>
        <fullName evidence="2">Uncharacterized protein YbjT (DUF2867 family)</fullName>
    </submittedName>
</protein>
<reference evidence="2 3" key="1">
    <citation type="submission" date="2020-08" db="EMBL/GenBank/DDBJ databases">
        <title>Genomic Encyclopedia of Type Strains, Phase IV (KMG-IV): sequencing the most valuable type-strain genomes for metagenomic binning, comparative biology and taxonomic classification.</title>
        <authorList>
            <person name="Goeker M."/>
        </authorList>
    </citation>
    <scope>NUCLEOTIDE SEQUENCE [LARGE SCALE GENOMIC DNA]</scope>
    <source>
        <strain evidence="2 3">DSM 40141</strain>
    </source>
</reference>
<dbReference type="EMBL" id="JACHEM010000003">
    <property type="protein sequence ID" value="MBB6434824.1"/>
    <property type="molecule type" value="Genomic_DNA"/>
</dbReference>
<evidence type="ECO:0000259" key="1">
    <source>
        <dbReference type="Pfam" id="PF13460"/>
    </source>
</evidence>
<dbReference type="PANTHER" id="PTHR43162">
    <property type="match status" value="1"/>
</dbReference>
<dbReference type="Gene3D" id="3.90.25.10">
    <property type="entry name" value="UDP-galactose 4-epimerase, domain 1"/>
    <property type="match status" value="1"/>
</dbReference>
<comment type="caution">
    <text evidence="2">The sequence shown here is derived from an EMBL/GenBank/DDBJ whole genome shotgun (WGS) entry which is preliminary data.</text>
</comment>
<dbReference type="AlphaFoldDB" id="A0A7X0HE49"/>
<dbReference type="InterPro" id="IPR016040">
    <property type="entry name" value="NAD(P)-bd_dom"/>
</dbReference>
<dbReference type="Pfam" id="PF13460">
    <property type="entry name" value="NAD_binding_10"/>
    <property type="match status" value="1"/>
</dbReference>
<dbReference type="Proteomes" id="UP000540423">
    <property type="component" value="Unassembled WGS sequence"/>
</dbReference>
<dbReference type="PANTHER" id="PTHR43162:SF1">
    <property type="entry name" value="PRESTALK A DIFFERENTIATION PROTEIN A"/>
    <property type="match status" value="1"/>
</dbReference>